<dbReference type="AlphaFoldDB" id="A0A0M3KKH0"/>
<gene>
    <name evidence="1" type="ORF">ASIM_LOCUS20869</name>
</gene>
<sequence length="96" mass="11276">MKQLVERRTLYQKHRQEANACKRLSEMQSLSMNQWITEEVQRIDHASNLMTFLASNDNNDMVDLFMVILSNFAEIFSHPNESIKKALKLVFLNMVT</sequence>
<accession>A0A0M3KKH0</accession>
<protein>
    <submittedName>
        <fullName evidence="1 3">Uncharacterized protein</fullName>
    </submittedName>
</protein>
<reference evidence="1 2" key="2">
    <citation type="submission" date="2018-11" db="EMBL/GenBank/DDBJ databases">
        <authorList>
            <consortium name="Pathogen Informatics"/>
        </authorList>
    </citation>
    <scope>NUCLEOTIDE SEQUENCE [LARGE SCALE GENOMIC DNA]</scope>
</reference>
<keyword evidence="2" id="KW-1185">Reference proteome</keyword>
<reference evidence="3" key="1">
    <citation type="submission" date="2017-02" db="UniProtKB">
        <authorList>
            <consortium name="WormBaseParasite"/>
        </authorList>
    </citation>
    <scope>IDENTIFICATION</scope>
</reference>
<evidence type="ECO:0000313" key="3">
    <source>
        <dbReference type="WBParaSite" id="ASIM_0002150001-mRNA-1"/>
    </source>
</evidence>
<dbReference type="WBParaSite" id="ASIM_0002150001-mRNA-1">
    <property type="protein sequence ID" value="ASIM_0002150001-mRNA-1"/>
    <property type="gene ID" value="ASIM_0002150001"/>
</dbReference>
<organism evidence="3">
    <name type="scientific">Anisakis simplex</name>
    <name type="common">Herring worm</name>
    <dbReference type="NCBI Taxonomy" id="6269"/>
    <lineage>
        <taxon>Eukaryota</taxon>
        <taxon>Metazoa</taxon>
        <taxon>Ecdysozoa</taxon>
        <taxon>Nematoda</taxon>
        <taxon>Chromadorea</taxon>
        <taxon>Rhabditida</taxon>
        <taxon>Spirurina</taxon>
        <taxon>Ascaridomorpha</taxon>
        <taxon>Ascaridoidea</taxon>
        <taxon>Anisakidae</taxon>
        <taxon>Anisakis</taxon>
        <taxon>Anisakis simplex complex</taxon>
    </lineage>
</organism>
<dbReference type="EMBL" id="UYRR01041060">
    <property type="protein sequence ID" value="VDK80462.1"/>
    <property type="molecule type" value="Genomic_DNA"/>
</dbReference>
<name>A0A0M3KKH0_ANISI</name>
<evidence type="ECO:0000313" key="2">
    <source>
        <dbReference type="Proteomes" id="UP000267096"/>
    </source>
</evidence>
<proteinExistence type="predicted"/>
<evidence type="ECO:0000313" key="1">
    <source>
        <dbReference type="EMBL" id="VDK80462.1"/>
    </source>
</evidence>
<dbReference type="Proteomes" id="UP000267096">
    <property type="component" value="Unassembled WGS sequence"/>
</dbReference>